<dbReference type="GO" id="GO:0006935">
    <property type="term" value="P:chemotaxis"/>
    <property type="evidence" value="ECO:0007669"/>
    <property type="project" value="InterPro"/>
</dbReference>
<dbReference type="InterPro" id="IPR002545">
    <property type="entry name" value="CheW-lke_dom"/>
</dbReference>
<protein>
    <submittedName>
        <fullName evidence="2">Purine-binding chemotaxis protein CheW</fullName>
    </submittedName>
</protein>
<dbReference type="GO" id="GO:0007165">
    <property type="term" value="P:signal transduction"/>
    <property type="evidence" value="ECO:0007669"/>
    <property type="project" value="InterPro"/>
</dbReference>
<dbReference type="InterPro" id="IPR039315">
    <property type="entry name" value="CheW"/>
</dbReference>
<evidence type="ECO:0000259" key="1">
    <source>
        <dbReference type="PROSITE" id="PS50851"/>
    </source>
</evidence>
<evidence type="ECO:0000313" key="2">
    <source>
        <dbReference type="EMBL" id="MBB5755750.1"/>
    </source>
</evidence>
<dbReference type="Gene3D" id="2.30.30.40">
    <property type="entry name" value="SH3 Domains"/>
    <property type="match status" value="1"/>
</dbReference>
<name>A0A840ZEN7_9HYPH</name>
<dbReference type="PANTHER" id="PTHR22617">
    <property type="entry name" value="CHEMOTAXIS SENSOR HISTIDINE KINASE-RELATED"/>
    <property type="match status" value="1"/>
</dbReference>
<dbReference type="SMART" id="SM00260">
    <property type="entry name" value="CheW"/>
    <property type="match status" value="1"/>
</dbReference>
<organism evidence="2 3">
    <name type="scientific">Methylorubrum rhodinum</name>
    <dbReference type="NCBI Taxonomy" id="29428"/>
    <lineage>
        <taxon>Bacteria</taxon>
        <taxon>Pseudomonadati</taxon>
        <taxon>Pseudomonadota</taxon>
        <taxon>Alphaproteobacteria</taxon>
        <taxon>Hyphomicrobiales</taxon>
        <taxon>Methylobacteriaceae</taxon>
        <taxon>Methylorubrum</taxon>
    </lineage>
</organism>
<gene>
    <name evidence="2" type="ORF">HNR00_000439</name>
</gene>
<dbReference type="Gene3D" id="2.40.50.180">
    <property type="entry name" value="CheA-289, Domain 4"/>
    <property type="match status" value="1"/>
</dbReference>
<dbReference type="EMBL" id="JACHOP010000001">
    <property type="protein sequence ID" value="MBB5755750.1"/>
    <property type="molecule type" value="Genomic_DNA"/>
</dbReference>
<dbReference type="AlphaFoldDB" id="A0A840ZEN7"/>
<accession>A0A840ZEN7</accession>
<dbReference type="Proteomes" id="UP000583454">
    <property type="component" value="Unassembled WGS sequence"/>
</dbReference>
<dbReference type="PROSITE" id="PS50851">
    <property type="entry name" value="CHEW"/>
    <property type="match status" value="1"/>
</dbReference>
<dbReference type="Pfam" id="PF01584">
    <property type="entry name" value="CheW"/>
    <property type="match status" value="1"/>
</dbReference>
<dbReference type="InterPro" id="IPR036061">
    <property type="entry name" value="CheW-like_dom_sf"/>
</dbReference>
<dbReference type="PANTHER" id="PTHR22617:SF23">
    <property type="entry name" value="CHEMOTAXIS PROTEIN CHEW"/>
    <property type="match status" value="1"/>
</dbReference>
<proteinExistence type="predicted"/>
<dbReference type="RefSeq" id="WP_183564107.1">
    <property type="nucleotide sequence ID" value="NZ_JACHOP010000001.1"/>
</dbReference>
<reference evidence="2 3" key="1">
    <citation type="submission" date="2020-08" db="EMBL/GenBank/DDBJ databases">
        <title>Genomic Encyclopedia of Type Strains, Phase IV (KMG-IV): sequencing the most valuable type-strain genomes for metagenomic binning, comparative biology and taxonomic classification.</title>
        <authorList>
            <person name="Goeker M."/>
        </authorList>
    </citation>
    <scope>NUCLEOTIDE SEQUENCE [LARGE SCALE GENOMIC DNA]</scope>
    <source>
        <strain evidence="2 3">DSM 2163</strain>
    </source>
</reference>
<feature type="domain" description="CheW-like" evidence="1">
    <location>
        <begin position="3"/>
        <end position="141"/>
    </location>
</feature>
<comment type="caution">
    <text evidence="2">The sequence shown here is derived from an EMBL/GenBank/DDBJ whole genome shotgun (WGS) entry which is preliminary data.</text>
</comment>
<dbReference type="GO" id="GO:0005829">
    <property type="term" value="C:cytosol"/>
    <property type="evidence" value="ECO:0007669"/>
    <property type="project" value="TreeGrafter"/>
</dbReference>
<sequence>MAGAAHLIVDVAGTACALPQSDIREILPLPRLHAPPAAGGLLAGLLNLGGEPVPVVDLAILLGLRAEAGADDPYRHVVLARGAPLALLVDRALDVVTVAGDSLKPVEPARSLNGCVVAEFAWGKGLAHLLSLRRILTREERTRLDAFAVQASDRLARFGDLDEATRST</sequence>
<dbReference type="SUPFAM" id="SSF50341">
    <property type="entry name" value="CheW-like"/>
    <property type="match status" value="1"/>
</dbReference>
<evidence type="ECO:0000313" key="3">
    <source>
        <dbReference type="Proteomes" id="UP000583454"/>
    </source>
</evidence>
<keyword evidence="3" id="KW-1185">Reference proteome</keyword>